<accession>A0AA38ZAX3</accession>
<organism evidence="10 11">
    <name type="scientific">Vitis rotundifolia</name>
    <name type="common">Muscadine grape</name>
    <dbReference type="NCBI Taxonomy" id="103349"/>
    <lineage>
        <taxon>Eukaryota</taxon>
        <taxon>Viridiplantae</taxon>
        <taxon>Streptophyta</taxon>
        <taxon>Embryophyta</taxon>
        <taxon>Tracheophyta</taxon>
        <taxon>Spermatophyta</taxon>
        <taxon>Magnoliopsida</taxon>
        <taxon>eudicotyledons</taxon>
        <taxon>Gunneridae</taxon>
        <taxon>Pentapetalae</taxon>
        <taxon>rosids</taxon>
        <taxon>Vitales</taxon>
        <taxon>Vitaceae</taxon>
        <taxon>Viteae</taxon>
        <taxon>Vitis</taxon>
    </lineage>
</organism>
<dbReference type="Gene3D" id="1.20.5.4130">
    <property type="match status" value="1"/>
</dbReference>
<gene>
    <name evidence="10" type="ORF">PVL29_017617</name>
</gene>
<feature type="domain" description="Disease resistance protein winged helix" evidence="8">
    <location>
        <begin position="432"/>
        <end position="504"/>
    </location>
</feature>
<reference evidence="10 11" key="1">
    <citation type="journal article" date="2023" name="BMC Biotechnol.">
        <title>Vitis rotundifolia cv Carlos genome sequencing.</title>
        <authorList>
            <person name="Huff M."/>
            <person name="Hulse-Kemp A."/>
            <person name="Scheffler B."/>
            <person name="Youngblood R."/>
            <person name="Simpson S."/>
            <person name="Babiker E."/>
            <person name="Staton M."/>
        </authorList>
    </citation>
    <scope>NUCLEOTIDE SEQUENCE [LARGE SCALE GENOMIC DNA]</scope>
    <source>
        <tissue evidence="10">Leaf</tissue>
    </source>
</reference>
<dbReference type="PRINTS" id="PR00364">
    <property type="entry name" value="DISEASERSIST"/>
</dbReference>
<dbReference type="EMBL" id="JARBHA010000013">
    <property type="protein sequence ID" value="KAJ9685650.1"/>
    <property type="molecule type" value="Genomic_DNA"/>
</dbReference>
<dbReference type="GO" id="GO:0005524">
    <property type="term" value="F:ATP binding"/>
    <property type="evidence" value="ECO:0007669"/>
    <property type="project" value="UniProtKB-KW"/>
</dbReference>
<evidence type="ECO:0000256" key="2">
    <source>
        <dbReference type="ARBA" id="ARBA00022737"/>
    </source>
</evidence>
<dbReference type="SUPFAM" id="SSF52540">
    <property type="entry name" value="P-loop containing nucleoside triphosphate hydrolases"/>
    <property type="match status" value="1"/>
</dbReference>
<dbReference type="InterPro" id="IPR041118">
    <property type="entry name" value="Rx_N"/>
</dbReference>
<evidence type="ECO:0000256" key="1">
    <source>
        <dbReference type="ARBA" id="ARBA00022614"/>
    </source>
</evidence>
<evidence type="ECO:0000256" key="5">
    <source>
        <dbReference type="ARBA" id="ARBA00022840"/>
    </source>
</evidence>
<dbReference type="InterPro" id="IPR036388">
    <property type="entry name" value="WH-like_DNA-bd_sf"/>
</dbReference>
<dbReference type="Pfam" id="PF00931">
    <property type="entry name" value="NB-ARC"/>
    <property type="match status" value="1"/>
</dbReference>
<feature type="domain" description="R13L1/DRL21-like LRR repeat region" evidence="9">
    <location>
        <begin position="1037"/>
        <end position="1100"/>
    </location>
</feature>
<keyword evidence="5" id="KW-0067">ATP-binding</keyword>
<evidence type="ECO:0000313" key="10">
    <source>
        <dbReference type="EMBL" id="KAJ9685650.1"/>
    </source>
</evidence>
<dbReference type="InterPro" id="IPR042197">
    <property type="entry name" value="Apaf_helical"/>
</dbReference>
<dbReference type="Proteomes" id="UP001168098">
    <property type="component" value="Unassembled WGS sequence"/>
</dbReference>
<dbReference type="GO" id="GO:0043531">
    <property type="term" value="F:ADP binding"/>
    <property type="evidence" value="ECO:0007669"/>
    <property type="project" value="InterPro"/>
</dbReference>
<dbReference type="SUPFAM" id="SSF52058">
    <property type="entry name" value="L domain-like"/>
    <property type="match status" value="2"/>
</dbReference>
<dbReference type="Pfam" id="PF25019">
    <property type="entry name" value="LRR_R13L1-DRL21"/>
    <property type="match status" value="2"/>
</dbReference>
<keyword evidence="4" id="KW-0611">Plant defense</keyword>
<dbReference type="FunFam" id="1.10.10.10:FF:000322">
    <property type="entry name" value="Probable disease resistance protein At1g63360"/>
    <property type="match status" value="1"/>
</dbReference>
<evidence type="ECO:0000256" key="3">
    <source>
        <dbReference type="ARBA" id="ARBA00022741"/>
    </source>
</evidence>
<dbReference type="Gene3D" id="3.80.10.10">
    <property type="entry name" value="Ribonuclease Inhibitor"/>
    <property type="match status" value="3"/>
</dbReference>
<dbReference type="Gene3D" id="1.10.8.430">
    <property type="entry name" value="Helical domain of apoptotic protease-activating factors"/>
    <property type="match status" value="1"/>
</dbReference>
<dbReference type="GO" id="GO:0051707">
    <property type="term" value="P:response to other organism"/>
    <property type="evidence" value="ECO:0007669"/>
    <property type="project" value="UniProtKB-ARBA"/>
</dbReference>
<evidence type="ECO:0008006" key="12">
    <source>
        <dbReference type="Google" id="ProtNLM"/>
    </source>
</evidence>
<name>A0AA38ZAX3_VITRO</name>
<dbReference type="Pfam" id="PF23559">
    <property type="entry name" value="WHD_DRP"/>
    <property type="match status" value="1"/>
</dbReference>
<dbReference type="Gene3D" id="1.10.10.10">
    <property type="entry name" value="Winged helix-like DNA-binding domain superfamily/Winged helix DNA-binding domain"/>
    <property type="match status" value="1"/>
</dbReference>
<comment type="caution">
    <text evidence="10">The sequence shown here is derived from an EMBL/GenBank/DDBJ whole genome shotgun (WGS) entry which is preliminary data.</text>
</comment>
<keyword evidence="1" id="KW-0433">Leucine-rich repeat</keyword>
<feature type="domain" description="Disease resistance N-terminal" evidence="7">
    <location>
        <begin position="9"/>
        <end position="104"/>
    </location>
</feature>
<feature type="domain" description="R13L1/DRL21-like LRR repeat region" evidence="9">
    <location>
        <begin position="688"/>
        <end position="830"/>
    </location>
</feature>
<evidence type="ECO:0000256" key="4">
    <source>
        <dbReference type="ARBA" id="ARBA00022821"/>
    </source>
</evidence>
<dbReference type="InterPro" id="IPR058922">
    <property type="entry name" value="WHD_DRP"/>
</dbReference>
<dbReference type="GO" id="GO:0006952">
    <property type="term" value="P:defense response"/>
    <property type="evidence" value="ECO:0007669"/>
    <property type="project" value="UniProtKB-KW"/>
</dbReference>
<dbReference type="InterPro" id="IPR027417">
    <property type="entry name" value="P-loop_NTPase"/>
</dbReference>
<dbReference type="PANTHER" id="PTHR36766:SF40">
    <property type="entry name" value="DISEASE RESISTANCE PROTEIN RGA3"/>
    <property type="match status" value="1"/>
</dbReference>
<evidence type="ECO:0000259" key="7">
    <source>
        <dbReference type="Pfam" id="PF18052"/>
    </source>
</evidence>
<dbReference type="Gene3D" id="3.40.50.300">
    <property type="entry name" value="P-loop containing nucleotide triphosphate hydrolases"/>
    <property type="match status" value="1"/>
</dbReference>
<dbReference type="PANTHER" id="PTHR36766">
    <property type="entry name" value="PLANT BROAD-SPECTRUM MILDEW RESISTANCE PROTEIN RPW8"/>
    <property type="match status" value="1"/>
</dbReference>
<evidence type="ECO:0000259" key="9">
    <source>
        <dbReference type="Pfam" id="PF25019"/>
    </source>
</evidence>
<protein>
    <recommendedName>
        <fullName evidence="12">Disease resistance protein RGA3</fullName>
    </recommendedName>
</protein>
<evidence type="ECO:0000259" key="8">
    <source>
        <dbReference type="Pfam" id="PF23559"/>
    </source>
</evidence>
<keyword evidence="3" id="KW-0547">Nucleotide-binding</keyword>
<keyword evidence="11" id="KW-1185">Reference proteome</keyword>
<dbReference type="AlphaFoldDB" id="A0AA38ZAX3"/>
<sequence length="1156" mass="132023">MAEQIVYGVDNLLMKVGCVAVEEIGLMYGVPKELTKLQETLSTIKDVILDAEEQQQISELGRSRAIESWVRRLKDVVYDADDLFDDLATEDLRRKTDVQGRFGRRVSDFFSSSNQVAFRVKMGHRVKEVRERMDAIANDISKFNFNPRVITEVRAEHRGRETHSVVEKSHEIVGRDENKREIIDLLMQSSTQENLSIVVIVGMGGLGKTTLAQLVCNDQRVVKYFDLKMWVCVSNDFDVKILVRDIIKSATNKDVENLELDQLQKLLQQNLDGKRYLLVLDDVWNEDLKKWGQLITLLPAGANGSKILATTRSIGVASVMGINSPYVLEAIKEDESWDLFESLAFTKGEEKVHSNLVAIGKDVVKMCKGVPLVIETLGRMLYFKTRESQWLSIKNNKNLMLLGNENDILSVLKLSYDNLPIHLKQCFAYCALFPKDYRIEKKLLVQLWMAQGYLQASDENNDLEDVGDQYFEDLFSRSLFQEAEKDAYNNVLSCKMHDLIHDLAQSIVKSEVIILTNYVENIPKRIHHVSLFKRSVPMPKDLMVKPIRTLFVLSNPGSNRIARLISSFKCLRVMKLIGLLSLDAPTSLAKLSHLRYLDLSFGFFEILPSAITRLKHLQTLKLFHCQHLKELPGNMKKLINLRHLEIDKNNRLTYMPCGLGELTMLQTLPLFFVGNDCEESRQKRIGRLSELKCLDSLRGELRIEGLSDMRGSALEAKEANLEGKQYLQCLRLYWLEQKDSLWGTRTETAEESEEGSEAVSVMESLQPHLNLKELFIANYEGLRFPNWMMDDGLGLLLPNLVKIEISSCNRSQVLPPFGQLPSLKYLDIMQIDDVGYMRDYPSSETPFFPSLKTLQLYWLPSLERWGRRDISVEQAPSFPCLSILKISHCSSLRSLSLPSSPSCLSQLEIRDCPGVTFLQVPSFHCLKDLWLDNTSTELCLQLISVSSSLKALYISEIDDLISLPEGLRHLTSLKSLIIDNCDSLPQGIQYLTVLESLDIINCREVNLSDDDGLQFQGLRSLRHLYLGWIRKWVSLPKGLQHVSTLETLELSRLYDLATLPNWIASLTSLTKLSLEECPKLTSLPDEMRSLNNLHTLKISYCRNLVKRCKKEAGEDWPRISHIPEIIIKEGYTLFASSMLCVNIQPMSYFLYFMFTI</sequence>
<keyword evidence="2" id="KW-0677">Repeat</keyword>
<dbReference type="InterPro" id="IPR032675">
    <property type="entry name" value="LRR_dom_sf"/>
</dbReference>
<dbReference type="FunFam" id="3.40.50.300:FF:001091">
    <property type="entry name" value="Probable disease resistance protein At1g61300"/>
    <property type="match status" value="1"/>
</dbReference>
<evidence type="ECO:0000313" key="11">
    <source>
        <dbReference type="Proteomes" id="UP001168098"/>
    </source>
</evidence>
<dbReference type="Pfam" id="PF18052">
    <property type="entry name" value="Rx_N"/>
    <property type="match status" value="1"/>
</dbReference>
<dbReference type="InterPro" id="IPR056789">
    <property type="entry name" value="LRR_R13L1-DRL21"/>
</dbReference>
<proteinExistence type="predicted"/>
<evidence type="ECO:0000259" key="6">
    <source>
        <dbReference type="Pfam" id="PF00931"/>
    </source>
</evidence>
<feature type="domain" description="NB-ARC" evidence="6">
    <location>
        <begin position="176"/>
        <end position="347"/>
    </location>
</feature>
<dbReference type="InterPro" id="IPR002182">
    <property type="entry name" value="NB-ARC"/>
</dbReference>